<protein>
    <recommendedName>
        <fullName evidence="5">Diacylglycerol O-acyltransferase</fullName>
    </recommendedName>
</protein>
<gene>
    <name evidence="1" type="ORF">AWB95_06770</name>
    <name evidence="2" type="ORF">CQY23_08555</name>
</gene>
<dbReference type="STRING" id="28045.AWB95_06770"/>
<name>A0A1X1RU75_MYCCE</name>
<reference evidence="1 3" key="1">
    <citation type="submission" date="2016-01" db="EMBL/GenBank/DDBJ databases">
        <title>The new phylogeny of the genus Mycobacterium.</title>
        <authorList>
            <person name="Tarcisio F."/>
            <person name="Conor M."/>
            <person name="Antonella G."/>
            <person name="Elisabetta G."/>
            <person name="Giulia F.S."/>
            <person name="Sara T."/>
            <person name="Anna F."/>
            <person name="Clotilde B."/>
            <person name="Roberto B."/>
            <person name="Veronica D.S."/>
            <person name="Fabio R."/>
            <person name="Monica P."/>
            <person name="Olivier J."/>
            <person name="Enrico T."/>
            <person name="Nicola S."/>
        </authorList>
    </citation>
    <scope>NUCLEOTIDE SEQUENCE [LARGE SCALE GENOMIC DNA]</scope>
    <source>
        <strain evidence="1 3">DSM 44243</strain>
    </source>
</reference>
<keyword evidence="3" id="KW-1185">Reference proteome</keyword>
<dbReference type="RefSeq" id="WP_062538374.1">
    <property type="nucleotide sequence ID" value="NZ_BBUN01000020.1"/>
</dbReference>
<evidence type="ECO:0000313" key="1">
    <source>
        <dbReference type="EMBL" id="ORV16697.1"/>
    </source>
</evidence>
<evidence type="ECO:0000313" key="4">
    <source>
        <dbReference type="Proteomes" id="UP000230971"/>
    </source>
</evidence>
<accession>A0A1X1RU75</accession>
<proteinExistence type="predicted"/>
<dbReference type="Proteomes" id="UP000230971">
    <property type="component" value="Unassembled WGS sequence"/>
</dbReference>
<organism evidence="1 3">
    <name type="scientific">Mycobacterium celatum</name>
    <dbReference type="NCBI Taxonomy" id="28045"/>
    <lineage>
        <taxon>Bacteria</taxon>
        <taxon>Bacillati</taxon>
        <taxon>Actinomycetota</taxon>
        <taxon>Actinomycetes</taxon>
        <taxon>Mycobacteriales</taxon>
        <taxon>Mycobacteriaceae</taxon>
        <taxon>Mycobacterium</taxon>
    </lineage>
</organism>
<dbReference type="AlphaFoldDB" id="A0A1X1RU75"/>
<evidence type="ECO:0008006" key="5">
    <source>
        <dbReference type="Google" id="ProtNLM"/>
    </source>
</evidence>
<comment type="caution">
    <text evidence="1">The sequence shown here is derived from an EMBL/GenBank/DDBJ whole genome shotgun (WGS) entry which is preliminary data.</text>
</comment>
<dbReference type="SUPFAM" id="SSF52777">
    <property type="entry name" value="CoA-dependent acyltransferases"/>
    <property type="match status" value="1"/>
</dbReference>
<sequence length="437" mass="47343">MDNLLDPLDQAMFEFGRATGVTVVIQAVWVYNRAIDIEGLRKFHDHLQRGRLSRRIERSPLPFGRHRWVAPNGSPKLEIVASARPREEFDNWLNEQARVPLDCERGPGWHLAVLPFTDGGAGVSLLVPHSITDGLGLFEALADAALGRDDPISWPVSASRTRWQAVREDARQTARDARAIGRGVAAAVRVARRGRSKAGPAAPLPALPAGAADRSITVPIATMFVGADEWEGRAQSLGGSSATLLAGLAARLAERRGRVTADGLVDLRIPFNERTVDDTRANAVSNVDIMVDPSPAATDLRPMRAAIREALMRHRQVPDDERAMFSAVPLVPKRLIRKISGNGIGVVSTNLGAINPAATRPDGTDADYLGMRMHYPAVTEAMVHRFGGLQIMGAGRAHEQVFVSALAYQPGRLNSNDALRHDLASVLKDFSLTGTHL</sequence>
<dbReference type="EMBL" id="PDKV01000008">
    <property type="protein sequence ID" value="PIB79310.1"/>
    <property type="molecule type" value="Genomic_DNA"/>
</dbReference>
<evidence type="ECO:0000313" key="3">
    <source>
        <dbReference type="Proteomes" id="UP000193907"/>
    </source>
</evidence>
<dbReference type="Proteomes" id="UP000193907">
    <property type="component" value="Unassembled WGS sequence"/>
</dbReference>
<dbReference type="OrthoDB" id="8183309at2"/>
<dbReference type="EMBL" id="LQOM01000020">
    <property type="protein sequence ID" value="ORV16697.1"/>
    <property type="molecule type" value="Genomic_DNA"/>
</dbReference>
<evidence type="ECO:0000313" key="2">
    <source>
        <dbReference type="EMBL" id="PIB79310.1"/>
    </source>
</evidence>
<reference evidence="2 4" key="2">
    <citation type="journal article" date="2017" name="Infect. Genet. Evol.">
        <title>The new phylogeny of the genus Mycobacterium: The old and the news.</title>
        <authorList>
            <person name="Tortoli E."/>
            <person name="Fedrizzi T."/>
            <person name="Meehan C.J."/>
            <person name="Trovato A."/>
            <person name="Grottola A."/>
            <person name="Giacobazzi E."/>
            <person name="Serpini G.F."/>
            <person name="Tagliazucchi S."/>
            <person name="Fabio A."/>
            <person name="Bettua C."/>
            <person name="Bertorelli R."/>
            <person name="Frascaro F."/>
            <person name="De Sanctis V."/>
            <person name="Pecorari M."/>
            <person name="Jousson O."/>
            <person name="Segata N."/>
            <person name="Cirillo D.M."/>
        </authorList>
    </citation>
    <scope>NUCLEOTIDE SEQUENCE [LARGE SCALE GENOMIC DNA]</scope>
    <source>
        <strain evidence="2 4">NCTC 12882</strain>
    </source>
</reference>